<evidence type="ECO:0000256" key="2">
    <source>
        <dbReference type="PIRSR" id="PIRSR015753-2"/>
    </source>
</evidence>
<evidence type="ECO:0000256" key="3">
    <source>
        <dbReference type="PIRSR" id="PIRSR015753-3"/>
    </source>
</evidence>
<name>A0A9X2RG67_9PROT</name>
<dbReference type="Proteomes" id="UP001142610">
    <property type="component" value="Unassembled WGS sequence"/>
</dbReference>
<dbReference type="Pfam" id="PF13410">
    <property type="entry name" value="GST_C_2"/>
    <property type="match status" value="1"/>
</dbReference>
<feature type="site" description="Lowers pKa of active site Cys" evidence="3">
    <location>
        <position position="254"/>
    </location>
</feature>
<feature type="site" description="Lowers pKa of active site Cys" evidence="3">
    <location>
        <position position="297"/>
    </location>
</feature>
<keyword evidence="6" id="KW-1185">Reference proteome</keyword>
<dbReference type="GO" id="GO:0004364">
    <property type="term" value="F:glutathione transferase activity"/>
    <property type="evidence" value="ECO:0007669"/>
    <property type="project" value="InterPro"/>
</dbReference>
<reference evidence="5" key="1">
    <citation type="submission" date="2022-07" db="EMBL/GenBank/DDBJ databases">
        <title>Parvularcula maris sp. nov., an algicidal bacterium isolated from seawater.</title>
        <authorList>
            <person name="Li F."/>
        </authorList>
    </citation>
    <scope>NUCLEOTIDE SEQUENCE</scope>
    <source>
        <strain evidence="5">BGMRC 0090</strain>
    </source>
</reference>
<evidence type="ECO:0000256" key="1">
    <source>
        <dbReference type="PIRSR" id="PIRSR015753-1"/>
    </source>
</evidence>
<dbReference type="PANTHER" id="PTHR32419:SF6">
    <property type="entry name" value="GLUTATHIONE S-TRANSFERASE OMEGA-LIKE 1-RELATED"/>
    <property type="match status" value="1"/>
</dbReference>
<organism evidence="5 6">
    <name type="scientific">Parvularcula maris</name>
    <dbReference type="NCBI Taxonomy" id="2965077"/>
    <lineage>
        <taxon>Bacteria</taxon>
        <taxon>Pseudomonadati</taxon>
        <taxon>Pseudomonadota</taxon>
        <taxon>Alphaproteobacteria</taxon>
        <taxon>Parvularculales</taxon>
        <taxon>Parvularculaceae</taxon>
        <taxon>Parvularcula</taxon>
    </lineage>
</organism>
<feature type="active site" description="Nucleophile" evidence="1">
    <location>
        <position position="65"/>
    </location>
</feature>
<sequence>MGGKLIDGEWHSSGSKGFADDDGAFKREESSFRRWITPDGSPGPDGQDAVRAEEGRYHLYVSYACPWAHRALILRSLKKLHDVLPVSVTHWLMLEQGWTFHEGEGVIPDPNEGVEALHQLYQISDPNASCKATVPVLWDKKERRIVNNESSEIIRILTRSFDAFTSVELDTYPQELRGEIDEVNDRVYETLNNGVYKAGFATKQEVYEKEVSPLFDTLTWLEERLEGQDYLVGNRLTEADIRLLTTLLRFDAVYYSHFKCNRMRIKDLPNLHRYTLRLANKPEIAETIHMGHAKRHYYESHRSVNPTGIVPVGPDLGFG</sequence>
<proteinExistence type="predicted"/>
<dbReference type="Gene3D" id="1.20.1050.10">
    <property type="match status" value="1"/>
</dbReference>
<dbReference type="SUPFAM" id="SSF47616">
    <property type="entry name" value="GST C-terminal domain-like"/>
    <property type="match status" value="1"/>
</dbReference>
<comment type="caution">
    <text evidence="5">The sequence shown here is derived from an EMBL/GenBank/DDBJ whole genome shotgun (WGS) entry which is preliminary data.</text>
</comment>
<dbReference type="SFLD" id="SFLDG01206">
    <property type="entry name" value="Xi.1"/>
    <property type="match status" value="1"/>
</dbReference>
<dbReference type="InterPro" id="IPR040079">
    <property type="entry name" value="Glutathione_S-Trfase"/>
</dbReference>
<evidence type="ECO:0000313" key="6">
    <source>
        <dbReference type="Proteomes" id="UP001142610"/>
    </source>
</evidence>
<dbReference type="InterPro" id="IPR004045">
    <property type="entry name" value="Glutathione_S-Trfase_N"/>
</dbReference>
<feature type="binding site" evidence="2">
    <location>
        <position position="98"/>
    </location>
    <ligand>
        <name>glutathione</name>
        <dbReference type="ChEBI" id="CHEBI:57925"/>
    </ligand>
</feature>
<dbReference type="SFLD" id="SFLDS00019">
    <property type="entry name" value="Glutathione_Transferase_(cytos"/>
    <property type="match status" value="1"/>
</dbReference>
<protein>
    <submittedName>
        <fullName evidence="5">Glutathione S-transferase family protein</fullName>
    </submittedName>
</protein>
<dbReference type="InterPro" id="IPR016639">
    <property type="entry name" value="GST_Omega/GSH"/>
</dbReference>
<dbReference type="Pfam" id="PF13409">
    <property type="entry name" value="GST_N_2"/>
    <property type="match status" value="1"/>
</dbReference>
<accession>A0A9X2RG67</accession>
<gene>
    <name evidence="5" type="ORF">NOG11_00180</name>
</gene>
<dbReference type="GO" id="GO:0005737">
    <property type="term" value="C:cytoplasm"/>
    <property type="evidence" value="ECO:0007669"/>
    <property type="project" value="TreeGrafter"/>
</dbReference>
<feature type="domain" description="GST C-terminal" evidence="4">
    <location>
        <begin position="173"/>
        <end position="300"/>
    </location>
</feature>
<evidence type="ECO:0000313" key="5">
    <source>
        <dbReference type="EMBL" id="MCQ8183795.1"/>
    </source>
</evidence>
<dbReference type="InterPro" id="IPR010987">
    <property type="entry name" value="Glutathione-S-Trfase_C-like"/>
</dbReference>
<dbReference type="InterPro" id="IPR036282">
    <property type="entry name" value="Glutathione-S-Trfase_C_sf"/>
</dbReference>
<dbReference type="SFLD" id="SFLDG01148">
    <property type="entry name" value="Xi_(cytGST)"/>
    <property type="match status" value="1"/>
</dbReference>
<dbReference type="InterPro" id="IPR036249">
    <property type="entry name" value="Thioredoxin-like_sf"/>
</dbReference>
<dbReference type="PANTHER" id="PTHR32419">
    <property type="entry name" value="GLUTATHIONYL-HYDROQUINONE REDUCTASE"/>
    <property type="match status" value="1"/>
</dbReference>
<dbReference type="SUPFAM" id="SSF52833">
    <property type="entry name" value="Thioredoxin-like"/>
    <property type="match status" value="1"/>
</dbReference>
<dbReference type="PROSITE" id="PS50405">
    <property type="entry name" value="GST_CTER"/>
    <property type="match status" value="1"/>
</dbReference>
<feature type="binding site" evidence="2">
    <location>
        <begin position="149"/>
        <end position="150"/>
    </location>
    <ligand>
        <name>glutathione</name>
        <dbReference type="ChEBI" id="CHEBI:57925"/>
    </ligand>
</feature>
<dbReference type="CDD" id="cd03190">
    <property type="entry name" value="GST_C_Omega_like"/>
    <property type="match status" value="1"/>
</dbReference>
<feature type="binding site" evidence="2">
    <location>
        <begin position="131"/>
        <end position="134"/>
    </location>
    <ligand>
        <name>glutathione</name>
        <dbReference type="ChEBI" id="CHEBI:57925"/>
    </ligand>
</feature>
<feature type="active site" description="Proton donor/acceptor" evidence="1">
    <location>
        <position position="196"/>
    </location>
</feature>
<evidence type="ECO:0000259" key="4">
    <source>
        <dbReference type="PROSITE" id="PS50405"/>
    </source>
</evidence>
<dbReference type="InterPro" id="IPR047047">
    <property type="entry name" value="GST_Omega-like_C"/>
</dbReference>
<dbReference type="RefSeq" id="WP_256617598.1">
    <property type="nucleotide sequence ID" value="NZ_JANIBC010000001.1"/>
</dbReference>
<dbReference type="AlphaFoldDB" id="A0A9X2RG67"/>
<dbReference type="Gene3D" id="3.40.30.10">
    <property type="entry name" value="Glutaredoxin"/>
    <property type="match status" value="1"/>
</dbReference>
<dbReference type="PIRSF" id="PIRSF015753">
    <property type="entry name" value="GST"/>
    <property type="match status" value="1"/>
</dbReference>
<dbReference type="EMBL" id="JANIBC010000001">
    <property type="protein sequence ID" value="MCQ8183795.1"/>
    <property type="molecule type" value="Genomic_DNA"/>
</dbReference>